<comment type="caution">
    <text evidence="3">The sequence shown here is derived from an EMBL/GenBank/DDBJ whole genome shotgun (WGS) entry which is preliminary data.</text>
</comment>
<keyword evidence="4" id="KW-1185">Reference proteome</keyword>
<sequence length="101" mass="11218">MRDGWSGGRWVVLAMALALPAWAQQQPAPGEAPPARIGPVWDGREHQPNPAEIEARSRALGIGEPRRQDRDAQDVDKLYRDLTGSNPQAPPRATSRDMDRR</sequence>
<name>A0ABT9E0F4_9PROT</name>
<evidence type="ECO:0000313" key="4">
    <source>
        <dbReference type="Proteomes" id="UP001243009"/>
    </source>
</evidence>
<evidence type="ECO:0008006" key="5">
    <source>
        <dbReference type="Google" id="ProtNLM"/>
    </source>
</evidence>
<feature type="signal peptide" evidence="2">
    <location>
        <begin position="1"/>
        <end position="23"/>
    </location>
</feature>
<evidence type="ECO:0000313" key="3">
    <source>
        <dbReference type="EMBL" id="MDO9709646.1"/>
    </source>
</evidence>
<feature type="compositionally biased region" description="Low complexity" evidence="1">
    <location>
        <begin position="23"/>
        <end position="35"/>
    </location>
</feature>
<feature type="region of interest" description="Disordered" evidence="1">
    <location>
        <begin position="23"/>
        <end position="101"/>
    </location>
</feature>
<evidence type="ECO:0000256" key="2">
    <source>
        <dbReference type="SAM" id="SignalP"/>
    </source>
</evidence>
<evidence type="ECO:0000256" key="1">
    <source>
        <dbReference type="SAM" id="MobiDB-lite"/>
    </source>
</evidence>
<reference evidence="3 4" key="1">
    <citation type="submission" date="2023-08" db="EMBL/GenBank/DDBJ databases">
        <title>The draft genome sequence of Paracraurococcus sp. LOR1-02.</title>
        <authorList>
            <person name="Kingkaew E."/>
            <person name="Tanasupawat S."/>
        </authorList>
    </citation>
    <scope>NUCLEOTIDE SEQUENCE [LARGE SCALE GENOMIC DNA]</scope>
    <source>
        <strain evidence="3 4">LOR1-02</strain>
    </source>
</reference>
<feature type="chain" id="PRO_5046627755" description="DUF4148 domain-containing protein" evidence="2">
    <location>
        <begin position="24"/>
        <end position="101"/>
    </location>
</feature>
<feature type="compositionally biased region" description="Basic and acidic residues" evidence="1">
    <location>
        <begin position="64"/>
        <end position="80"/>
    </location>
</feature>
<organism evidence="3 4">
    <name type="scientific">Paracraurococcus lichenis</name>
    <dbReference type="NCBI Taxonomy" id="3064888"/>
    <lineage>
        <taxon>Bacteria</taxon>
        <taxon>Pseudomonadati</taxon>
        <taxon>Pseudomonadota</taxon>
        <taxon>Alphaproteobacteria</taxon>
        <taxon>Acetobacterales</taxon>
        <taxon>Roseomonadaceae</taxon>
        <taxon>Paracraurococcus</taxon>
    </lineage>
</organism>
<dbReference type="Proteomes" id="UP001243009">
    <property type="component" value="Unassembled WGS sequence"/>
</dbReference>
<accession>A0ABT9E0F4</accession>
<proteinExistence type="predicted"/>
<protein>
    <recommendedName>
        <fullName evidence="5">DUF4148 domain-containing protein</fullName>
    </recommendedName>
</protein>
<gene>
    <name evidence="3" type="ORF">Q7A36_14940</name>
</gene>
<dbReference type="RefSeq" id="WP_305104510.1">
    <property type="nucleotide sequence ID" value="NZ_JAUTWS010000012.1"/>
</dbReference>
<feature type="compositionally biased region" description="Basic and acidic residues" evidence="1">
    <location>
        <begin position="42"/>
        <end position="57"/>
    </location>
</feature>
<dbReference type="EMBL" id="JAUTWS010000012">
    <property type="protein sequence ID" value="MDO9709646.1"/>
    <property type="molecule type" value="Genomic_DNA"/>
</dbReference>
<keyword evidence="2" id="KW-0732">Signal</keyword>